<dbReference type="Proteomes" id="UP000217784">
    <property type="component" value="Unassembled WGS sequence"/>
</dbReference>
<proteinExistence type="predicted"/>
<dbReference type="OrthoDB" id="132546at2157"/>
<sequence length="392" mass="44319">MKIGYFISHFPYVDLVNDANYNKEYAHGGTEIAAYQLARNIAEIDDVEIFTTSIDFKDSHENSENMLIHRYGTVLKIASANLSFKILYKPLNCKIDIAHAHYNMPYSDYSALRYAKKNKVPFVVTYHADAQDSGGNFVRNWAQKIYNRSLLKNVLNGADVIIATSKSYIDESKFLGDYMDKIEVIPNGINLEEFDIKLGKAECRDKLDLPRDKKIILFFGNIVAYKGPHILLKAFIKVKSQFKDVKLVFAGRGEMQEELKKLAADLSITNDIIFTGYVDEGLKPFYYKCADIFCLPSITMAEAFGIVNLEAMACGIPVISSKLGGIPDVVVDRETGLLVNPEDVETLAESLMFLLENEDIARKMGDNGKKKVEEYSWKKIAGKTQMIYERLI</sequence>
<dbReference type="InterPro" id="IPR001296">
    <property type="entry name" value="Glyco_trans_1"/>
</dbReference>
<organism evidence="3 4">
    <name type="scientific">Methanobacterium bryantii</name>
    <dbReference type="NCBI Taxonomy" id="2161"/>
    <lineage>
        <taxon>Archaea</taxon>
        <taxon>Methanobacteriati</taxon>
        <taxon>Methanobacteriota</taxon>
        <taxon>Methanomada group</taxon>
        <taxon>Methanobacteria</taxon>
        <taxon>Methanobacteriales</taxon>
        <taxon>Methanobacteriaceae</taxon>
        <taxon>Methanobacterium</taxon>
    </lineage>
</organism>
<evidence type="ECO:0000313" key="4">
    <source>
        <dbReference type="Proteomes" id="UP000217784"/>
    </source>
</evidence>
<feature type="domain" description="Glycosyl transferase family 1" evidence="1">
    <location>
        <begin position="202"/>
        <end position="370"/>
    </location>
</feature>
<evidence type="ECO:0000259" key="2">
    <source>
        <dbReference type="Pfam" id="PF13439"/>
    </source>
</evidence>
<keyword evidence="3" id="KW-0808">Transferase</keyword>
<dbReference type="InterPro" id="IPR028098">
    <property type="entry name" value="Glyco_trans_4-like_N"/>
</dbReference>
<dbReference type="Gene3D" id="3.40.50.2000">
    <property type="entry name" value="Glycogen Phosphorylase B"/>
    <property type="match status" value="2"/>
</dbReference>
<dbReference type="RefSeq" id="WP_069584145.1">
    <property type="nucleotide sequence ID" value="NZ_LMVM01000033.1"/>
</dbReference>
<dbReference type="Pfam" id="PF13439">
    <property type="entry name" value="Glyco_transf_4"/>
    <property type="match status" value="1"/>
</dbReference>
<dbReference type="SUPFAM" id="SSF53756">
    <property type="entry name" value="UDP-Glycosyltransferase/glycogen phosphorylase"/>
    <property type="match status" value="1"/>
</dbReference>
<feature type="domain" description="Glycosyltransferase subfamily 4-like N-terminal" evidence="2">
    <location>
        <begin position="28"/>
        <end position="192"/>
    </location>
</feature>
<dbReference type="PANTHER" id="PTHR45947">
    <property type="entry name" value="SULFOQUINOVOSYL TRANSFERASE SQD2"/>
    <property type="match status" value="1"/>
</dbReference>
<name>A0A2A2H3D7_METBR</name>
<protein>
    <submittedName>
        <fullName evidence="3">Glycosyl transferase family 1</fullName>
    </submittedName>
</protein>
<comment type="caution">
    <text evidence="3">The sequence shown here is derived from an EMBL/GenBank/DDBJ whole genome shotgun (WGS) entry which is preliminary data.</text>
</comment>
<dbReference type="Pfam" id="PF00534">
    <property type="entry name" value="Glycos_transf_1"/>
    <property type="match status" value="1"/>
</dbReference>
<keyword evidence="4" id="KW-1185">Reference proteome</keyword>
<evidence type="ECO:0000259" key="1">
    <source>
        <dbReference type="Pfam" id="PF00534"/>
    </source>
</evidence>
<dbReference type="EMBL" id="LMVM01000033">
    <property type="protein sequence ID" value="PAV03887.1"/>
    <property type="molecule type" value="Genomic_DNA"/>
</dbReference>
<dbReference type="GO" id="GO:0016757">
    <property type="term" value="F:glycosyltransferase activity"/>
    <property type="evidence" value="ECO:0007669"/>
    <property type="project" value="InterPro"/>
</dbReference>
<accession>A0A2A2H3D7</accession>
<reference evidence="3 4" key="1">
    <citation type="journal article" date="2017" name="BMC Genomics">
        <title>Genomic analysis of methanogenic archaea reveals a shift towards energy conservation.</title>
        <authorList>
            <person name="Gilmore S.P."/>
            <person name="Henske J.K."/>
            <person name="Sexton J.A."/>
            <person name="Solomon K.V."/>
            <person name="Seppala S."/>
            <person name="Yoo J.I."/>
            <person name="Huyett L.M."/>
            <person name="Pressman A."/>
            <person name="Cogan J.Z."/>
            <person name="Kivenson V."/>
            <person name="Peng X."/>
            <person name="Tan Y."/>
            <person name="Valentine D.L."/>
            <person name="O'Malley M.A."/>
        </authorList>
    </citation>
    <scope>NUCLEOTIDE SEQUENCE [LARGE SCALE GENOMIC DNA]</scope>
    <source>
        <strain evidence="3 4">M.o.H.</strain>
    </source>
</reference>
<evidence type="ECO:0000313" key="3">
    <source>
        <dbReference type="EMBL" id="PAV03887.1"/>
    </source>
</evidence>
<dbReference type="PANTHER" id="PTHR45947:SF3">
    <property type="entry name" value="SULFOQUINOVOSYL TRANSFERASE SQD2"/>
    <property type="match status" value="1"/>
</dbReference>
<dbReference type="CDD" id="cd03801">
    <property type="entry name" value="GT4_PimA-like"/>
    <property type="match status" value="1"/>
</dbReference>
<dbReference type="AlphaFoldDB" id="A0A2A2H3D7"/>
<gene>
    <name evidence="3" type="ORF">ASJ80_02385</name>
</gene>
<dbReference type="InterPro" id="IPR050194">
    <property type="entry name" value="Glycosyltransferase_grp1"/>
</dbReference>